<evidence type="ECO:0000256" key="4">
    <source>
        <dbReference type="RuleBase" id="RU000383"/>
    </source>
</evidence>
<comment type="similarity">
    <text evidence="4">Belongs to the cyclin family.</text>
</comment>
<feature type="domain" description="Cyclin-like" evidence="5">
    <location>
        <begin position="253"/>
        <end position="337"/>
    </location>
</feature>
<dbReference type="InterPro" id="IPR006671">
    <property type="entry name" value="Cyclin_N"/>
</dbReference>
<dbReference type="InterPro" id="IPR036915">
    <property type="entry name" value="Cyclin-like_sf"/>
</dbReference>
<dbReference type="GO" id="GO:0016538">
    <property type="term" value="F:cyclin-dependent protein serine/threonine kinase regulator activity"/>
    <property type="evidence" value="ECO:0007669"/>
    <property type="project" value="InterPro"/>
</dbReference>
<dbReference type="AlphaFoldDB" id="A0A9P1N0G7"/>
<dbReference type="FunFam" id="1.10.472.10:FF:000001">
    <property type="entry name" value="G2/mitotic-specific cyclin"/>
    <property type="match status" value="1"/>
</dbReference>
<reference evidence="7" key="1">
    <citation type="submission" date="2022-11" db="EMBL/GenBank/DDBJ databases">
        <authorList>
            <person name="Kikuchi T."/>
        </authorList>
    </citation>
    <scope>NUCLEOTIDE SEQUENCE</scope>
    <source>
        <strain evidence="7">PS1010</strain>
    </source>
</reference>
<dbReference type="OrthoDB" id="5590282at2759"/>
<feature type="domain" description="Cyclin-like" evidence="5">
    <location>
        <begin position="349"/>
        <end position="432"/>
    </location>
</feature>
<sequence length="487" mass="55576">MRGSNTVRQALCVKNANVQAPVNQQSNKQMQNDTQQKIGAGGKMTRQIGRTNLLIESRKPRDFSPKIMANEENFEIFEDGGENSQEDNNMLHELDRKMEQQQKTEMKQEVVQNYPRKQFLMAREMSETLSVCDEMSTAPPSVMGFIDDDDFDRCSVISSATTSIRAEFSQINVKVEEYPKISKNPFQDSDADSKYAKTLAERERKLDEMLTCDEYFKDIFKYMADRGTKIRPSSKYMQKQADITVEMRSILIDWFNDVAIEYGLQQETLHLAVSLVDRVLSKFCVEKHRLQLVGTTALMIASKYEEIYPPELRDFAEITDSTCKADQILMMERYLLAQLNYVISAPTVSWFATCLAKRHGAKKKTRQLMEYLVDLAMLGYEFLKFRPSHVAAAALCFANVVLGEEEIWSGKVAQETEIRLNSFVVVLPHLYKAFTSASQGDTLSIYNKYSDAGYGSVSQLPAPQNVYVIPYEMMMSNCPEMLSFLPA</sequence>
<dbReference type="InterPro" id="IPR046965">
    <property type="entry name" value="Cyclin_A/B-like"/>
</dbReference>
<evidence type="ECO:0000313" key="8">
    <source>
        <dbReference type="Proteomes" id="UP001152747"/>
    </source>
</evidence>
<dbReference type="EMBL" id="CANHGI010000003">
    <property type="protein sequence ID" value="CAI5446422.1"/>
    <property type="molecule type" value="Genomic_DNA"/>
</dbReference>
<accession>A0A9P1N0G7</accession>
<keyword evidence="2 4" id="KW-0195">Cyclin</keyword>
<dbReference type="InterPro" id="IPR004367">
    <property type="entry name" value="Cyclin_C-dom"/>
</dbReference>
<evidence type="ECO:0000259" key="5">
    <source>
        <dbReference type="SMART" id="SM00385"/>
    </source>
</evidence>
<evidence type="ECO:0000259" key="6">
    <source>
        <dbReference type="SMART" id="SM01332"/>
    </source>
</evidence>
<dbReference type="SUPFAM" id="SSF47954">
    <property type="entry name" value="Cyclin-like"/>
    <property type="match status" value="2"/>
</dbReference>
<dbReference type="GO" id="GO:0051301">
    <property type="term" value="P:cell division"/>
    <property type="evidence" value="ECO:0007669"/>
    <property type="project" value="UniProtKB-KW"/>
</dbReference>
<name>A0A9P1N0G7_9PELO</name>
<dbReference type="GO" id="GO:0044772">
    <property type="term" value="P:mitotic cell cycle phase transition"/>
    <property type="evidence" value="ECO:0007669"/>
    <property type="project" value="InterPro"/>
</dbReference>
<feature type="domain" description="Cyclin C-terminal" evidence="6">
    <location>
        <begin position="346"/>
        <end position="463"/>
    </location>
</feature>
<dbReference type="Pfam" id="PF02984">
    <property type="entry name" value="Cyclin_C"/>
    <property type="match status" value="1"/>
</dbReference>
<organism evidence="7 8">
    <name type="scientific">Caenorhabditis angaria</name>
    <dbReference type="NCBI Taxonomy" id="860376"/>
    <lineage>
        <taxon>Eukaryota</taxon>
        <taxon>Metazoa</taxon>
        <taxon>Ecdysozoa</taxon>
        <taxon>Nematoda</taxon>
        <taxon>Chromadorea</taxon>
        <taxon>Rhabditida</taxon>
        <taxon>Rhabditina</taxon>
        <taxon>Rhabditomorpha</taxon>
        <taxon>Rhabditoidea</taxon>
        <taxon>Rhabditidae</taxon>
        <taxon>Peloderinae</taxon>
        <taxon>Caenorhabditis</taxon>
    </lineage>
</organism>
<dbReference type="InterPro" id="IPR013763">
    <property type="entry name" value="Cyclin-like_dom"/>
</dbReference>
<dbReference type="Gene3D" id="1.10.472.10">
    <property type="entry name" value="Cyclin-like"/>
    <property type="match status" value="2"/>
</dbReference>
<dbReference type="Pfam" id="PF00134">
    <property type="entry name" value="Cyclin_N"/>
    <property type="match status" value="1"/>
</dbReference>
<evidence type="ECO:0000313" key="7">
    <source>
        <dbReference type="EMBL" id="CAI5446422.1"/>
    </source>
</evidence>
<protein>
    <recommendedName>
        <fullName evidence="9">Cyclin N-terminal domain-containing protein</fullName>
    </recommendedName>
</protein>
<dbReference type="Proteomes" id="UP001152747">
    <property type="component" value="Unassembled WGS sequence"/>
</dbReference>
<evidence type="ECO:0000256" key="3">
    <source>
        <dbReference type="ARBA" id="ARBA00023306"/>
    </source>
</evidence>
<evidence type="ECO:0000256" key="1">
    <source>
        <dbReference type="ARBA" id="ARBA00022618"/>
    </source>
</evidence>
<keyword evidence="3" id="KW-0131">Cell cycle</keyword>
<gene>
    <name evidence="7" type="ORF">CAMP_LOCUS9059</name>
</gene>
<dbReference type="InterPro" id="IPR039361">
    <property type="entry name" value="Cyclin"/>
</dbReference>
<keyword evidence="1" id="KW-0132">Cell division</keyword>
<comment type="caution">
    <text evidence="7">The sequence shown here is derived from an EMBL/GenBank/DDBJ whole genome shotgun (WGS) entry which is preliminary data.</text>
</comment>
<evidence type="ECO:0008006" key="9">
    <source>
        <dbReference type="Google" id="ProtNLM"/>
    </source>
</evidence>
<evidence type="ECO:0000256" key="2">
    <source>
        <dbReference type="ARBA" id="ARBA00023127"/>
    </source>
</evidence>
<dbReference type="SMART" id="SM00385">
    <property type="entry name" value="CYCLIN"/>
    <property type="match status" value="2"/>
</dbReference>
<keyword evidence="8" id="KW-1185">Reference proteome</keyword>
<proteinExistence type="inferred from homology"/>
<dbReference type="PIRSF" id="PIRSF001771">
    <property type="entry name" value="Cyclin_A_B_D_E"/>
    <property type="match status" value="1"/>
</dbReference>
<dbReference type="SMART" id="SM01332">
    <property type="entry name" value="Cyclin_C"/>
    <property type="match status" value="1"/>
</dbReference>
<dbReference type="PANTHER" id="PTHR10177">
    <property type="entry name" value="CYCLINS"/>
    <property type="match status" value="1"/>
</dbReference>